<dbReference type="GO" id="GO:0031461">
    <property type="term" value="C:cullin-RING ubiquitin ligase complex"/>
    <property type="evidence" value="ECO:0007669"/>
    <property type="project" value="InterPro"/>
</dbReference>
<dbReference type="AlphaFoldDB" id="A0A409VIY1"/>
<dbReference type="Pfam" id="PF00888">
    <property type="entry name" value="Cullin"/>
    <property type="match status" value="1"/>
</dbReference>
<dbReference type="InterPro" id="IPR036317">
    <property type="entry name" value="Cullin_homology_sf"/>
</dbReference>
<gene>
    <name evidence="8" type="ORF">CVT24_000333</name>
</gene>
<protein>
    <recommendedName>
        <fullName evidence="7">Cullin family profile domain-containing protein</fullName>
    </recommendedName>
</protein>
<dbReference type="Proteomes" id="UP000284842">
    <property type="component" value="Unassembled WGS sequence"/>
</dbReference>
<dbReference type="InterPro" id="IPR059120">
    <property type="entry name" value="Cullin-like_AB"/>
</dbReference>
<keyword evidence="9" id="KW-1185">Reference proteome</keyword>
<dbReference type="SUPFAM" id="SSF46785">
    <property type="entry name" value="Winged helix' DNA-binding domain"/>
    <property type="match status" value="1"/>
</dbReference>
<dbReference type="InterPro" id="IPR016159">
    <property type="entry name" value="Cullin_repeat-like_dom_sf"/>
</dbReference>
<evidence type="ECO:0000256" key="6">
    <source>
        <dbReference type="SAM" id="MobiDB-lite"/>
    </source>
</evidence>
<evidence type="ECO:0000256" key="3">
    <source>
        <dbReference type="ARBA" id="ARBA00022843"/>
    </source>
</evidence>
<dbReference type="OrthoDB" id="27073at2759"/>
<feature type="compositionally biased region" description="Basic and acidic residues" evidence="6">
    <location>
        <begin position="346"/>
        <end position="361"/>
    </location>
</feature>
<dbReference type="Gene3D" id="3.30.230.130">
    <property type="entry name" value="Cullin, Chain C, Domain 2"/>
    <property type="match status" value="1"/>
</dbReference>
<dbReference type="InParanoid" id="A0A409VIY1"/>
<dbReference type="Gene3D" id="1.20.1310.10">
    <property type="entry name" value="Cullin Repeats"/>
    <property type="match status" value="4"/>
</dbReference>
<dbReference type="Pfam" id="PF26557">
    <property type="entry name" value="Cullin_AB"/>
    <property type="match status" value="1"/>
</dbReference>
<dbReference type="FunFam" id="1.10.10.10:FF:000014">
    <property type="entry name" value="Cullin 1"/>
    <property type="match status" value="1"/>
</dbReference>
<dbReference type="SUPFAM" id="SSF75632">
    <property type="entry name" value="Cullin homology domain"/>
    <property type="match status" value="1"/>
</dbReference>
<dbReference type="GO" id="GO:0006511">
    <property type="term" value="P:ubiquitin-dependent protein catabolic process"/>
    <property type="evidence" value="ECO:0007669"/>
    <property type="project" value="InterPro"/>
</dbReference>
<feature type="domain" description="Cullin family profile" evidence="7">
    <location>
        <begin position="419"/>
        <end position="651"/>
    </location>
</feature>
<dbReference type="InterPro" id="IPR016158">
    <property type="entry name" value="Cullin_homology"/>
</dbReference>
<keyword evidence="3" id="KW-0832">Ubl conjugation</keyword>
<evidence type="ECO:0000256" key="1">
    <source>
        <dbReference type="ARBA" id="ARBA00006019"/>
    </source>
</evidence>
<dbReference type="InterPro" id="IPR016157">
    <property type="entry name" value="Cullin_CS"/>
</dbReference>
<evidence type="ECO:0000256" key="2">
    <source>
        <dbReference type="ARBA" id="ARBA00022499"/>
    </source>
</evidence>
<dbReference type="SUPFAM" id="SSF74788">
    <property type="entry name" value="Cullin repeat-like"/>
    <property type="match status" value="1"/>
</dbReference>
<comment type="caution">
    <text evidence="8">The sequence shown here is derived from an EMBL/GenBank/DDBJ whole genome shotgun (WGS) entry which is preliminary data.</text>
</comment>
<keyword evidence="2" id="KW-1017">Isopeptide bond</keyword>
<dbReference type="InterPro" id="IPR045093">
    <property type="entry name" value="Cullin"/>
</dbReference>
<accession>A0A409VIY1</accession>
<evidence type="ECO:0000313" key="9">
    <source>
        <dbReference type="Proteomes" id="UP000284842"/>
    </source>
</evidence>
<evidence type="ECO:0000313" key="8">
    <source>
        <dbReference type="EMBL" id="PPQ66221.1"/>
    </source>
</evidence>
<comment type="similarity">
    <text evidence="1 4 5">Belongs to the cullin family.</text>
</comment>
<dbReference type="InterPro" id="IPR036388">
    <property type="entry name" value="WH-like_DNA-bd_sf"/>
</dbReference>
<dbReference type="STRING" id="181874.A0A409VIY1"/>
<dbReference type="Pfam" id="PF10557">
    <property type="entry name" value="Cullin_Nedd8"/>
    <property type="match status" value="1"/>
</dbReference>
<dbReference type="FunCoup" id="A0A409VIY1">
    <property type="interactions" value="560"/>
</dbReference>
<dbReference type="InterPro" id="IPR001373">
    <property type="entry name" value="Cullin_N"/>
</dbReference>
<dbReference type="PROSITE" id="PS01256">
    <property type="entry name" value="CULLIN_1"/>
    <property type="match status" value="1"/>
</dbReference>
<dbReference type="FunFam" id="1.20.1310.10:FF:000001">
    <property type="entry name" value="Cullin 3"/>
    <property type="match status" value="1"/>
</dbReference>
<organism evidence="8 9">
    <name type="scientific">Panaeolus cyanescens</name>
    <dbReference type="NCBI Taxonomy" id="181874"/>
    <lineage>
        <taxon>Eukaryota</taxon>
        <taxon>Fungi</taxon>
        <taxon>Dikarya</taxon>
        <taxon>Basidiomycota</taxon>
        <taxon>Agaricomycotina</taxon>
        <taxon>Agaricomycetes</taxon>
        <taxon>Agaricomycetidae</taxon>
        <taxon>Agaricales</taxon>
        <taxon>Agaricineae</taxon>
        <taxon>Galeropsidaceae</taxon>
        <taxon>Panaeolus</taxon>
    </lineage>
</organism>
<dbReference type="SMART" id="SM00884">
    <property type="entry name" value="Cullin_Nedd8"/>
    <property type="match status" value="1"/>
</dbReference>
<dbReference type="InterPro" id="IPR019559">
    <property type="entry name" value="Cullin_neddylation_domain"/>
</dbReference>
<name>A0A409VIY1_9AGAR</name>
<proteinExistence type="inferred from homology"/>
<reference evidence="8 9" key="1">
    <citation type="journal article" date="2018" name="Evol. Lett.">
        <title>Horizontal gene cluster transfer increased hallucinogenic mushroom diversity.</title>
        <authorList>
            <person name="Reynolds H.T."/>
            <person name="Vijayakumar V."/>
            <person name="Gluck-Thaler E."/>
            <person name="Korotkin H.B."/>
            <person name="Matheny P.B."/>
            <person name="Slot J.C."/>
        </authorList>
    </citation>
    <scope>NUCLEOTIDE SEQUENCE [LARGE SCALE GENOMIC DNA]</scope>
    <source>
        <strain evidence="8 9">2629</strain>
    </source>
</reference>
<dbReference type="EMBL" id="NHTK01006048">
    <property type="protein sequence ID" value="PPQ66221.1"/>
    <property type="molecule type" value="Genomic_DNA"/>
</dbReference>
<evidence type="ECO:0000256" key="5">
    <source>
        <dbReference type="RuleBase" id="RU003829"/>
    </source>
</evidence>
<feature type="region of interest" description="Disordered" evidence="6">
    <location>
        <begin position="337"/>
        <end position="361"/>
    </location>
</feature>
<evidence type="ECO:0000256" key="4">
    <source>
        <dbReference type="PROSITE-ProRule" id="PRU00330"/>
    </source>
</evidence>
<evidence type="ECO:0000259" key="7">
    <source>
        <dbReference type="PROSITE" id="PS50069"/>
    </source>
</evidence>
<dbReference type="FunFam" id="1.20.1310.10:FF:000002">
    <property type="entry name" value="cullin-3 isoform X1"/>
    <property type="match status" value="1"/>
</dbReference>
<dbReference type="Gene3D" id="1.10.10.10">
    <property type="entry name" value="Winged helix-like DNA-binding domain superfamily/Winged helix DNA-binding domain"/>
    <property type="match status" value="1"/>
</dbReference>
<dbReference type="PROSITE" id="PS50069">
    <property type="entry name" value="CULLIN_2"/>
    <property type="match status" value="1"/>
</dbReference>
<dbReference type="SMART" id="SM00182">
    <property type="entry name" value="CULLIN"/>
    <property type="match status" value="1"/>
</dbReference>
<sequence length="780" mass="89353">MKRTGRTKILAPRKHGSEFSADRTWQELSKNIREIQNHNAQSLSFEENHRYAYNMVLNKHGATLYQGVSKLVAEHLESLATSDIIPTFPTSSTDTTMQSTEEELLLKAMRKVWDDHTSSMFRLGQILKYMDRIYVPNARVSNTEQLGRELFLKHIVKTPIKEHVISAILNQVQRERDHCSINRSAVKGCVDIFVRLEPENSGVSVYKKDLEPALLAETEKFYKKEGDLLVTSCDAPEFLRLAEERLDDEYRRANHYLFSQTGVDLRNILVRCLLSPHIASVIAKEQSGLDSMIDNNKLDVLSRLYRICLLIPTGMNCLRSALKASILRRGKEINDLSQSDDTSEEAEGKDSETPAKSDKAKAKSKAAASSVQVALDWVHNVLELKNKFDVVWKESFVSNREVEYTLNEAFSAFVNQNEKCSEFISLYIDDHLKKGSKKKSDAEVDLALDRTIVVFRFVAEKDVFERYYKTHLAKRLINGRSVSDDAERGMLAKLKVECGIQFTRKMEGMFNDMRISSDLTRDYQNHLSGSGASVGLGLSVIVMTSNCWPNTQVESPCTLPQELIRACSSFEQFYHSKHSGRRLTWQLSLGTVDMRARFKAGEYDLTVSTYAAIILLLFQSLGEGDILTYSEIRDATQMKEEELKRHLQTLACAKFKVLKKHPPGREVNEDDSFSFNDAFTSPMRKVKISTVSAKVESVSERKETKERIDEERRFQIDACVVRIMKARKHMTHNDLVNDVLIHLTNKFQPEPVMIKRRIEQLIEKEYLERCEDRKSYNYLA</sequence>
<dbReference type="GO" id="GO:0031625">
    <property type="term" value="F:ubiquitin protein ligase binding"/>
    <property type="evidence" value="ECO:0007669"/>
    <property type="project" value="InterPro"/>
</dbReference>
<dbReference type="PANTHER" id="PTHR11932">
    <property type="entry name" value="CULLIN"/>
    <property type="match status" value="1"/>
</dbReference>
<dbReference type="InterPro" id="IPR036390">
    <property type="entry name" value="WH_DNA-bd_sf"/>
</dbReference>